<gene>
    <name evidence="4" type="ORF">D174_09820</name>
</gene>
<dbReference type="Pfam" id="PF23717">
    <property type="entry name" value="DUF7159"/>
    <property type="match status" value="1"/>
</dbReference>
<dbReference type="KEGG" id="mne:D174_09820"/>
<dbReference type="Proteomes" id="UP000018763">
    <property type="component" value="Chromosome"/>
</dbReference>
<evidence type="ECO:0000313" key="4">
    <source>
        <dbReference type="EMBL" id="AHC24854.1"/>
    </source>
</evidence>
<reference evidence="4 5" key="1">
    <citation type="journal article" date="2014" name="Genome Announc.">
        <title>Complete Genome Sequence of Sterol-Transforming Mycobacterium neoaurum Strain VKM Ac-1815D.</title>
        <authorList>
            <person name="Shtratnikova V.Y."/>
            <person name="Bragin E.Y."/>
            <person name="Dovbnya D.V."/>
            <person name="Pekov Y.A."/>
            <person name="Schelkunov M.I."/>
            <person name="Strizhov N."/>
            <person name="Ivashina T.V."/>
            <person name="Ashapkin V.V."/>
            <person name="Donova M.V."/>
        </authorList>
    </citation>
    <scope>NUCLEOTIDE SEQUENCE [LARGE SCALE GENOMIC DNA]</scope>
    <source>
        <strain evidence="4 5">VKM Ac-1815D</strain>
    </source>
</reference>
<dbReference type="GeneID" id="43449784"/>
<evidence type="ECO:0000256" key="2">
    <source>
        <dbReference type="SAM" id="Phobius"/>
    </source>
</evidence>
<feature type="compositionally biased region" description="Basic and acidic residues" evidence="1">
    <location>
        <begin position="305"/>
        <end position="322"/>
    </location>
</feature>
<keyword evidence="2" id="KW-0472">Membrane</keyword>
<protein>
    <recommendedName>
        <fullName evidence="3">DUF7159 domain-containing protein</fullName>
    </recommendedName>
</protein>
<keyword evidence="2" id="KW-0812">Transmembrane</keyword>
<proteinExistence type="predicted"/>
<accession>V5XBQ9</accession>
<dbReference type="AlphaFoldDB" id="V5XBQ9"/>
<dbReference type="HOGENOM" id="CLU_754039_0_0_11"/>
<feature type="domain" description="DUF7159" evidence="3">
    <location>
        <begin position="3"/>
        <end position="208"/>
    </location>
</feature>
<dbReference type="EMBL" id="CP006936">
    <property type="protein sequence ID" value="AHC24854.1"/>
    <property type="molecule type" value="Genomic_DNA"/>
</dbReference>
<sequence length="322" mass="33823">MSLVLGLSVTSKDVHGELVDGVTGQGEHLDRRVLDVDEIEDYLAELPADADLHAVGLTWTHDAEDEAVKVREALDTYSGGAPIVPVRDVDAAQALARGIADLTGHDFLVVCVVEPDSSVVATVDGFDMHVESVDHADAATLTDRVLAVVRAAKPRPDAVYILGSADTDDLVAALRADADRPVITATEADFALTRGAALASAHIANIPDESDQAPRNITVAALTATLIAAIIVFVVSVSLTLTWPSTPDPAPEPDPQPQSAQTAAPVAPPKAPKPLERAKLLNVPPPALAPPPPPVQAPPPPPVPRIRDNPVLDRVPFIDRIR</sequence>
<feature type="transmembrane region" description="Helical" evidence="2">
    <location>
        <begin position="219"/>
        <end position="243"/>
    </location>
</feature>
<keyword evidence="2" id="KW-1133">Transmembrane helix</keyword>
<evidence type="ECO:0000313" key="5">
    <source>
        <dbReference type="Proteomes" id="UP000018763"/>
    </source>
</evidence>
<dbReference type="eggNOG" id="ENOG5032BMF">
    <property type="taxonomic scope" value="Bacteria"/>
</dbReference>
<feature type="region of interest" description="Disordered" evidence="1">
    <location>
        <begin position="246"/>
        <end position="322"/>
    </location>
</feature>
<evidence type="ECO:0000259" key="3">
    <source>
        <dbReference type="Pfam" id="PF23717"/>
    </source>
</evidence>
<dbReference type="InterPro" id="IPR055583">
    <property type="entry name" value="DUF7159"/>
</dbReference>
<dbReference type="RefSeq" id="WP_019514473.1">
    <property type="nucleotide sequence ID" value="NC_023036.2"/>
</dbReference>
<feature type="compositionally biased region" description="Pro residues" evidence="1">
    <location>
        <begin position="246"/>
        <end position="256"/>
    </location>
</feature>
<feature type="compositionally biased region" description="Pro residues" evidence="1">
    <location>
        <begin position="283"/>
        <end position="304"/>
    </location>
</feature>
<organism evidence="4 5">
    <name type="scientific">Mycolicibacterium neoaurum VKM Ac-1815D</name>
    <dbReference type="NCBI Taxonomy" id="700508"/>
    <lineage>
        <taxon>Bacteria</taxon>
        <taxon>Bacillati</taxon>
        <taxon>Actinomycetota</taxon>
        <taxon>Actinomycetes</taxon>
        <taxon>Mycobacteriales</taxon>
        <taxon>Mycobacteriaceae</taxon>
        <taxon>Mycolicibacterium</taxon>
    </lineage>
</organism>
<keyword evidence="5" id="KW-1185">Reference proteome</keyword>
<name>V5XBQ9_MYCNE</name>
<evidence type="ECO:0000256" key="1">
    <source>
        <dbReference type="SAM" id="MobiDB-lite"/>
    </source>
</evidence>